<feature type="domain" description="ABC3 transporter permease C-terminal" evidence="7">
    <location>
        <begin position="283"/>
        <end position="396"/>
    </location>
</feature>
<evidence type="ECO:0000313" key="10">
    <source>
        <dbReference type="Proteomes" id="UP000239590"/>
    </source>
</evidence>
<keyword evidence="2" id="KW-1003">Cell membrane</keyword>
<organism evidence="9 10">
    <name type="scientific">Siphonobacter curvatus</name>
    <dbReference type="NCBI Taxonomy" id="2094562"/>
    <lineage>
        <taxon>Bacteria</taxon>
        <taxon>Pseudomonadati</taxon>
        <taxon>Bacteroidota</taxon>
        <taxon>Cytophagia</taxon>
        <taxon>Cytophagales</taxon>
        <taxon>Cytophagaceae</taxon>
        <taxon>Siphonobacter</taxon>
    </lineage>
</organism>
<dbReference type="InterPro" id="IPR003838">
    <property type="entry name" value="ABC3_permease_C"/>
</dbReference>
<feature type="transmembrane region" description="Helical" evidence="6">
    <location>
        <begin position="373"/>
        <end position="398"/>
    </location>
</feature>
<dbReference type="GO" id="GO:0005886">
    <property type="term" value="C:plasma membrane"/>
    <property type="evidence" value="ECO:0007669"/>
    <property type="project" value="UniProtKB-SubCell"/>
</dbReference>
<dbReference type="EMBL" id="PTRA01000001">
    <property type="protein sequence ID" value="PQA60411.1"/>
    <property type="molecule type" value="Genomic_DNA"/>
</dbReference>
<dbReference type="Proteomes" id="UP000239590">
    <property type="component" value="Unassembled WGS sequence"/>
</dbReference>
<feature type="transmembrane region" description="Helical" evidence="6">
    <location>
        <begin position="277"/>
        <end position="299"/>
    </location>
</feature>
<evidence type="ECO:0000256" key="5">
    <source>
        <dbReference type="ARBA" id="ARBA00023136"/>
    </source>
</evidence>
<dbReference type="AlphaFoldDB" id="A0A2S7IRR4"/>
<evidence type="ECO:0000259" key="7">
    <source>
        <dbReference type="Pfam" id="PF02687"/>
    </source>
</evidence>
<feature type="domain" description="MacB-like periplasmic core" evidence="8">
    <location>
        <begin position="20"/>
        <end position="234"/>
    </location>
</feature>
<dbReference type="Pfam" id="PF12704">
    <property type="entry name" value="MacB_PCD"/>
    <property type="match status" value="2"/>
</dbReference>
<evidence type="ECO:0008006" key="11">
    <source>
        <dbReference type="Google" id="ProtNLM"/>
    </source>
</evidence>
<dbReference type="InterPro" id="IPR050250">
    <property type="entry name" value="Macrolide_Exporter_MacB"/>
</dbReference>
<dbReference type="GO" id="GO:0022857">
    <property type="term" value="F:transmembrane transporter activity"/>
    <property type="evidence" value="ECO:0007669"/>
    <property type="project" value="TreeGrafter"/>
</dbReference>
<keyword evidence="4 6" id="KW-1133">Transmembrane helix</keyword>
<dbReference type="RefSeq" id="WP_104712679.1">
    <property type="nucleotide sequence ID" value="NZ_PTRA01000001.1"/>
</dbReference>
<sequence length="797" mass="89427">MLKNHFKIAFRNLLKNKIFSVINLLGLAVGLAAFWMIGLYVADELSYDRFHENSDRIYRVTHEASWETGQFKTALTSAPYAPTLKKDYPEIEQAVRFAPEGGGLIQRGKTQLRVNDMIFTDGNVFQVFQFPFLYGDPKTALSKPNSLVITEQLATKLFGNPAKALNQTVYLENNLGNVITGVLQDLPTNSHLQFSALRSMPANFTDGWQNFNLYTYVLLRPNTDAVAFEKKIQRFFPDHLLQEMGKVNYQLNLQPLVDIHLHSHLSFEMSANGDSTYVLVFSIVAVLVLLIAAINYMNLSTARSSLRVREVGVRKAIGSERNQLVSLFLAESLLLSLFAAILGILLTELLLPFFNTFSGKELSLWQFGVLPSFGFLVFFCLLTGLLSGTYPALFLSGFRTIPALKGQLGSSATNKRFRQSLVTFQFVITISMLVGSAVIYQQMHYTATKDLGFNREQILSFHIDKMDVRKHISALKEQLLKSPLITAAAAVGNPIGNNNIGSRGYHFETTGKVSDASMMMQRLDADEDFLTTMEIPLVAGRNFDKNRETDVTQAVLVNETLVKKLGWKDPIGKIVEANTEDSESPRLNFQVIGVVKDFHTYSLQHTIEPLVIQRALGTQQDNLYVRIRPEQTEAALAYIQTVYRQFDPASDFEYSFLDQNFAHQYESEQKQGQLLLTFTILTIFIACLGLFGLVTFTAEQRTKEIGIRKVLGASVPNIVGMLSKDFLLLVGVAALVAFPLAWYAMHRWLEDFAYRIEMHWWVFAGAGLMALLIALLTISTQAIRAATANPVRSLKSE</sequence>
<accession>A0A2S7IRR4</accession>
<dbReference type="PANTHER" id="PTHR30572:SF18">
    <property type="entry name" value="ABC-TYPE MACROLIDE FAMILY EXPORT SYSTEM PERMEASE COMPONENT 2"/>
    <property type="match status" value="1"/>
</dbReference>
<evidence type="ECO:0000313" key="9">
    <source>
        <dbReference type="EMBL" id="PQA60411.1"/>
    </source>
</evidence>
<evidence type="ECO:0000256" key="3">
    <source>
        <dbReference type="ARBA" id="ARBA00022692"/>
    </source>
</evidence>
<feature type="domain" description="ABC3 transporter permease C-terminal" evidence="7">
    <location>
        <begin position="677"/>
        <end position="790"/>
    </location>
</feature>
<keyword evidence="5 6" id="KW-0472">Membrane</keyword>
<evidence type="ECO:0000256" key="6">
    <source>
        <dbReference type="SAM" id="Phobius"/>
    </source>
</evidence>
<feature type="transmembrane region" description="Helical" evidence="6">
    <location>
        <begin position="674"/>
        <end position="698"/>
    </location>
</feature>
<keyword evidence="10" id="KW-1185">Reference proteome</keyword>
<name>A0A2S7IRR4_9BACT</name>
<comment type="subcellular location">
    <subcellularLocation>
        <location evidence="1">Cell membrane</location>
        <topology evidence="1">Multi-pass membrane protein</topology>
    </subcellularLocation>
</comment>
<dbReference type="OrthoDB" id="5933722at2"/>
<dbReference type="Pfam" id="PF02687">
    <property type="entry name" value="FtsX"/>
    <property type="match status" value="2"/>
</dbReference>
<dbReference type="PANTHER" id="PTHR30572">
    <property type="entry name" value="MEMBRANE COMPONENT OF TRANSPORTER-RELATED"/>
    <property type="match status" value="1"/>
</dbReference>
<gene>
    <name evidence="9" type="ORF">C5O19_12570</name>
</gene>
<protein>
    <recommendedName>
        <fullName evidence="11">Cell division protein FtsX</fullName>
    </recommendedName>
</protein>
<evidence type="ECO:0000256" key="2">
    <source>
        <dbReference type="ARBA" id="ARBA00022475"/>
    </source>
</evidence>
<feature type="transmembrane region" description="Helical" evidence="6">
    <location>
        <begin position="726"/>
        <end position="746"/>
    </location>
</feature>
<dbReference type="InterPro" id="IPR025857">
    <property type="entry name" value="MacB_PCD"/>
</dbReference>
<evidence type="ECO:0000256" key="4">
    <source>
        <dbReference type="ARBA" id="ARBA00022989"/>
    </source>
</evidence>
<feature type="transmembrane region" description="Helical" evidence="6">
    <location>
        <begin position="758"/>
        <end position="778"/>
    </location>
</feature>
<feature type="domain" description="MacB-like periplasmic core" evidence="8">
    <location>
        <begin position="477"/>
        <end position="640"/>
    </location>
</feature>
<reference evidence="10" key="1">
    <citation type="submission" date="2018-02" db="EMBL/GenBank/DDBJ databases">
        <title>Genome sequencing of Solimonas sp. HR-BB.</title>
        <authorList>
            <person name="Lee Y."/>
            <person name="Jeon C.O."/>
        </authorList>
    </citation>
    <scope>NUCLEOTIDE SEQUENCE [LARGE SCALE GENOMIC DNA]</scope>
    <source>
        <strain evidence="10">HR-U</strain>
    </source>
</reference>
<feature type="transmembrane region" description="Helical" evidence="6">
    <location>
        <begin position="324"/>
        <end position="353"/>
    </location>
</feature>
<feature type="transmembrane region" description="Helical" evidence="6">
    <location>
        <begin position="21"/>
        <end position="42"/>
    </location>
</feature>
<evidence type="ECO:0000259" key="8">
    <source>
        <dbReference type="Pfam" id="PF12704"/>
    </source>
</evidence>
<keyword evidence="3 6" id="KW-0812">Transmembrane</keyword>
<proteinExistence type="predicted"/>
<feature type="transmembrane region" description="Helical" evidence="6">
    <location>
        <begin position="419"/>
        <end position="440"/>
    </location>
</feature>
<comment type="caution">
    <text evidence="9">The sequence shown here is derived from an EMBL/GenBank/DDBJ whole genome shotgun (WGS) entry which is preliminary data.</text>
</comment>
<evidence type="ECO:0000256" key="1">
    <source>
        <dbReference type="ARBA" id="ARBA00004651"/>
    </source>
</evidence>